<gene>
    <name evidence="8" type="primary">IAP-2</name>
</gene>
<dbReference type="InterPro" id="IPR001841">
    <property type="entry name" value="Znf_RING"/>
</dbReference>
<evidence type="ECO:0000313" key="8">
    <source>
        <dbReference type="EMBL" id="AIZ98906.1"/>
    </source>
</evidence>
<dbReference type="SMART" id="SM00238">
    <property type="entry name" value="BIR"/>
    <property type="match status" value="1"/>
</dbReference>
<dbReference type="PROSITE" id="PS50089">
    <property type="entry name" value="ZF_RING_2"/>
    <property type="match status" value="1"/>
</dbReference>
<dbReference type="InterPro" id="IPR050784">
    <property type="entry name" value="IAP"/>
</dbReference>
<dbReference type="SMART" id="SM00184">
    <property type="entry name" value="RING"/>
    <property type="match status" value="1"/>
</dbReference>
<evidence type="ECO:0000256" key="1">
    <source>
        <dbReference type="ARBA" id="ARBA00006672"/>
    </source>
</evidence>
<dbReference type="PANTHER" id="PTHR10044:SF139">
    <property type="entry name" value="DEATH-ASSOCIATED INHIBITOR OF APOPTOSIS 2"/>
    <property type="match status" value="1"/>
</dbReference>
<keyword evidence="3 5" id="KW-0863">Zinc-finger</keyword>
<dbReference type="CDD" id="cd00022">
    <property type="entry name" value="BIR"/>
    <property type="match status" value="1"/>
</dbReference>
<sequence length="356" mass="40152">MNDRRVSIPDLEIDHAPADQRREGFDEPATAYHQRNGFNNGNVSPRTNNCPPTVVNASHVLNHAPQREVVNDTGVSFDRPKYIQYAIRVSRLKTLKNWPESHFLKSSELSDAGFFYCENGDTAVCYYCGLALNAWERGDRPWTEHARWSPNCTHILNMIGPNFIKETLECDGDVKKMQAVDDKYQRIRHGSDSQTDSVKGATAKKEPEFFEDIMQRSSVRSVVEMNIDETKVRDAIRILIHRKKSDEFKAVDLMEVVFDIDDGNLTKEDKCASEGKVTKKETNRPSSGENSFKSDIVKENDSLRDQLTCKVCLEAPVSIVFLPCGHLSCCGECAPALKNCPICRANIKGSVRTFLT</sequence>
<dbReference type="PANTHER" id="PTHR10044">
    <property type="entry name" value="INHIBITOR OF APOPTOSIS"/>
    <property type="match status" value="1"/>
</dbReference>
<evidence type="ECO:0000256" key="5">
    <source>
        <dbReference type="PROSITE-ProRule" id="PRU00175"/>
    </source>
</evidence>
<dbReference type="Gene3D" id="3.30.40.10">
    <property type="entry name" value="Zinc/RING finger domain, C3HC4 (zinc finger)"/>
    <property type="match status" value="1"/>
</dbReference>
<protein>
    <submittedName>
        <fullName evidence="8">Inhibitor of apoptosis proteins 2</fullName>
    </submittedName>
</protein>
<dbReference type="GO" id="GO:0005737">
    <property type="term" value="C:cytoplasm"/>
    <property type="evidence" value="ECO:0007669"/>
    <property type="project" value="TreeGrafter"/>
</dbReference>
<name>A0A0U1XZW2_AZUFA</name>
<feature type="domain" description="RING-type" evidence="7">
    <location>
        <begin position="309"/>
        <end position="344"/>
    </location>
</feature>
<evidence type="ECO:0000256" key="4">
    <source>
        <dbReference type="ARBA" id="ARBA00022833"/>
    </source>
</evidence>
<dbReference type="GO" id="GO:0043027">
    <property type="term" value="F:cysteine-type endopeptidase inhibitor activity involved in apoptotic process"/>
    <property type="evidence" value="ECO:0007669"/>
    <property type="project" value="TreeGrafter"/>
</dbReference>
<dbReference type="GO" id="GO:0031398">
    <property type="term" value="P:positive regulation of protein ubiquitination"/>
    <property type="evidence" value="ECO:0007669"/>
    <property type="project" value="TreeGrafter"/>
</dbReference>
<feature type="region of interest" description="Disordered" evidence="6">
    <location>
        <begin position="274"/>
        <end position="295"/>
    </location>
</feature>
<dbReference type="GO" id="GO:0043066">
    <property type="term" value="P:negative regulation of apoptotic process"/>
    <property type="evidence" value="ECO:0007669"/>
    <property type="project" value="TreeGrafter"/>
</dbReference>
<evidence type="ECO:0000256" key="2">
    <source>
        <dbReference type="ARBA" id="ARBA00022723"/>
    </source>
</evidence>
<dbReference type="GO" id="GO:0005634">
    <property type="term" value="C:nucleus"/>
    <property type="evidence" value="ECO:0007669"/>
    <property type="project" value="TreeGrafter"/>
</dbReference>
<dbReference type="Gene3D" id="1.10.1170.10">
    <property type="entry name" value="Inhibitor Of Apoptosis Protein (2mihbC-IAP-1), Chain A"/>
    <property type="match status" value="1"/>
</dbReference>
<dbReference type="AlphaFoldDB" id="A0A0U1XZW2"/>
<dbReference type="InterPro" id="IPR013083">
    <property type="entry name" value="Znf_RING/FYVE/PHD"/>
</dbReference>
<evidence type="ECO:0000256" key="6">
    <source>
        <dbReference type="SAM" id="MobiDB-lite"/>
    </source>
</evidence>
<dbReference type="GO" id="GO:0061630">
    <property type="term" value="F:ubiquitin protein ligase activity"/>
    <property type="evidence" value="ECO:0007669"/>
    <property type="project" value="TreeGrafter"/>
</dbReference>
<dbReference type="CDD" id="cd16713">
    <property type="entry name" value="RING-HC_BIRC2_3_7"/>
    <property type="match status" value="1"/>
</dbReference>
<organism evidence="8">
    <name type="scientific">Azumapecten farreri</name>
    <name type="common">Farrer's scallop</name>
    <name type="synonym">Chlamys farreri</name>
    <dbReference type="NCBI Taxonomy" id="106299"/>
    <lineage>
        <taxon>Eukaryota</taxon>
        <taxon>Metazoa</taxon>
        <taxon>Spiralia</taxon>
        <taxon>Lophotrochozoa</taxon>
        <taxon>Mollusca</taxon>
        <taxon>Bivalvia</taxon>
        <taxon>Autobranchia</taxon>
        <taxon>Pteriomorphia</taxon>
        <taxon>Pectinida</taxon>
        <taxon>Pectinoidea</taxon>
        <taxon>Pectinidae</taxon>
        <taxon>Azumapecten</taxon>
    </lineage>
</organism>
<dbReference type="Pfam" id="PF13920">
    <property type="entry name" value="zf-C3HC4_3"/>
    <property type="match status" value="1"/>
</dbReference>
<reference evidence="8" key="1">
    <citation type="submission" date="2014-01" db="EMBL/GenBank/DDBJ databases">
        <title>Identification and characterization of IAP proteins in Zhikong scallop Chlamys farreri and their response to challenge.</title>
        <authorList>
            <person name="Miao G."/>
            <person name="Qi H."/>
            <person name="Li L."/>
            <person name="Que H."/>
            <person name="Zhang G."/>
        </authorList>
    </citation>
    <scope>NUCLEOTIDE SEQUENCE</scope>
</reference>
<feature type="region of interest" description="Disordered" evidence="6">
    <location>
        <begin position="1"/>
        <end position="22"/>
    </location>
</feature>
<dbReference type="Pfam" id="PF00653">
    <property type="entry name" value="BIR"/>
    <property type="match status" value="1"/>
</dbReference>
<comment type="similarity">
    <text evidence="1">Belongs to the IAP family.</text>
</comment>
<dbReference type="FunFam" id="1.10.1170.10:FF:000002">
    <property type="entry name" value="Baculoviral IAP repeat containing 7"/>
    <property type="match status" value="1"/>
</dbReference>
<dbReference type="GO" id="GO:0008270">
    <property type="term" value="F:zinc ion binding"/>
    <property type="evidence" value="ECO:0007669"/>
    <property type="project" value="UniProtKB-KW"/>
</dbReference>
<dbReference type="PROSITE" id="PS50143">
    <property type="entry name" value="BIR_REPEAT_2"/>
    <property type="match status" value="1"/>
</dbReference>
<feature type="compositionally biased region" description="Polar residues" evidence="6">
    <location>
        <begin position="284"/>
        <end position="293"/>
    </location>
</feature>
<evidence type="ECO:0000259" key="7">
    <source>
        <dbReference type="PROSITE" id="PS50089"/>
    </source>
</evidence>
<evidence type="ECO:0000256" key="3">
    <source>
        <dbReference type="ARBA" id="ARBA00022771"/>
    </source>
</evidence>
<dbReference type="SUPFAM" id="SSF57924">
    <property type="entry name" value="Inhibitor of apoptosis (IAP) repeat"/>
    <property type="match status" value="1"/>
</dbReference>
<keyword evidence="2" id="KW-0479">Metal-binding</keyword>
<accession>A0A0U1XZW2</accession>
<dbReference type="EMBL" id="KJ155726">
    <property type="protein sequence ID" value="AIZ98906.1"/>
    <property type="molecule type" value="mRNA"/>
</dbReference>
<dbReference type="InterPro" id="IPR001370">
    <property type="entry name" value="BIR_rpt"/>
</dbReference>
<dbReference type="GO" id="GO:0051726">
    <property type="term" value="P:regulation of cell cycle"/>
    <property type="evidence" value="ECO:0007669"/>
    <property type="project" value="TreeGrafter"/>
</dbReference>
<keyword evidence="4" id="KW-0862">Zinc</keyword>
<feature type="compositionally biased region" description="Basic and acidic residues" evidence="6">
    <location>
        <begin position="274"/>
        <end position="283"/>
    </location>
</feature>
<proteinExistence type="evidence at transcript level"/>